<gene>
    <name evidence="3" type="ordered locus">Acid345_0036</name>
</gene>
<organism evidence="3 4">
    <name type="scientific">Koribacter versatilis (strain Ellin345)</name>
    <dbReference type="NCBI Taxonomy" id="204669"/>
    <lineage>
        <taxon>Bacteria</taxon>
        <taxon>Pseudomonadati</taxon>
        <taxon>Acidobacteriota</taxon>
        <taxon>Terriglobia</taxon>
        <taxon>Terriglobales</taxon>
        <taxon>Candidatus Korobacteraceae</taxon>
        <taxon>Candidatus Korobacter</taxon>
    </lineage>
</organism>
<protein>
    <submittedName>
        <fullName evidence="3">L-asparaginase</fullName>
    </submittedName>
</protein>
<feature type="chain" id="PRO_5004191852" evidence="1">
    <location>
        <begin position="21"/>
        <end position="157"/>
    </location>
</feature>
<feature type="signal peptide" evidence="1">
    <location>
        <begin position="1"/>
        <end position="20"/>
    </location>
</feature>
<dbReference type="STRING" id="204669.Acid345_0036"/>
<reference evidence="3 4" key="1">
    <citation type="journal article" date="2009" name="Appl. Environ. Microbiol.">
        <title>Three genomes from the phylum Acidobacteria provide insight into the lifestyles of these microorganisms in soils.</title>
        <authorList>
            <person name="Ward N.L."/>
            <person name="Challacombe J.F."/>
            <person name="Janssen P.H."/>
            <person name="Henrissat B."/>
            <person name="Coutinho P.M."/>
            <person name="Wu M."/>
            <person name="Xie G."/>
            <person name="Haft D.H."/>
            <person name="Sait M."/>
            <person name="Badger J."/>
            <person name="Barabote R.D."/>
            <person name="Bradley B."/>
            <person name="Brettin T.S."/>
            <person name="Brinkac L.M."/>
            <person name="Bruce D."/>
            <person name="Creasy T."/>
            <person name="Daugherty S.C."/>
            <person name="Davidsen T.M."/>
            <person name="DeBoy R.T."/>
            <person name="Detter J.C."/>
            <person name="Dodson R.J."/>
            <person name="Durkin A.S."/>
            <person name="Ganapathy A."/>
            <person name="Gwinn-Giglio M."/>
            <person name="Han C.S."/>
            <person name="Khouri H."/>
            <person name="Kiss H."/>
            <person name="Kothari S.P."/>
            <person name="Madupu R."/>
            <person name="Nelson K.E."/>
            <person name="Nelson W.C."/>
            <person name="Paulsen I."/>
            <person name="Penn K."/>
            <person name="Ren Q."/>
            <person name="Rosovitz M.J."/>
            <person name="Selengut J.D."/>
            <person name="Shrivastava S."/>
            <person name="Sullivan S.A."/>
            <person name="Tapia R."/>
            <person name="Thompson L.S."/>
            <person name="Watkins K.L."/>
            <person name="Yang Q."/>
            <person name="Yu C."/>
            <person name="Zafar N."/>
            <person name="Zhou L."/>
            <person name="Kuske C.R."/>
        </authorList>
    </citation>
    <scope>NUCLEOTIDE SEQUENCE [LARGE SCALE GENOMIC DNA]</scope>
    <source>
        <strain evidence="3 4">Ellin345</strain>
    </source>
</reference>
<dbReference type="EnsemblBacteria" id="ABF39041">
    <property type="protein sequence ID" value="ABF39041"/>
    <property type="gene ID" value="Acid345_0036"/>
</dbReference>
<dbReference type="HOGENOM" id="CLU_132147_0_0_0"/>
<dbReference type="InterPro" id="IPR032710">
    <property type="entry name" value="NTF2-like_dom_sf"/>
</dbReference>
<dbReference type="SUPFAM" id="SSF54427">
    <property type="entry name" value="NTF2-like"/>
    <property type="match status" value="1"/>
</dbReference>
<accession>Q1IVQ9</accession>
<dbReference type="eggNOG" id="COG4319">
    <property type="taxonomic scope" value="Bacteria"/>
</dbReference>
<feature type="domain" description="SnoaL-like" evidence="2">
    <location>
        <begin position="39"/>
        <end position="155"/>
    </location>
</feature>
<sequence>MVTPLRVVLLCAIVVWGALATAQSSVASQSDGNAAEQQIQKVLQAQTEAWNHGDLEGYMAGYWNSPDLTFFSNATETHGWQPTLDRYKARYQGSGKTMGKVSFPELKITSLSDDAAFVRGQWQLEMPDGKKPHGMFTLLVRKFPEGWRIVHDHSSGE</sequence>
<keyword evidence="4" id="KW-1185">Reference proteome</keyword>
<evidence type="ECO:0000259" key="2">
    <source>
        <dbReference type="Pfam" id="PF13474"/>
    </source>
</evidence>
<dbReference type="EMBL" id="CP000360">
    <property type="protein sequence ID" value="ABF39041.1"/>
    <property type="molecule type" value="Genomic_DNA"/>
</dbReference>
<dbReference type="KEGG" id="aba:Acid345_0036"/>
<proteinExistence type="predicted"/>
<dbReference type="Pfam" id="PF13474">
    <property type="entry name" value="SnoaL_3"/>
    <property type="match status" value="1"/>
</dbReference>
<evidence type="ECO:0000313" key="3">
    <source>
        <dbReference type="EMBL" id="ABF39041.1"/>
    </source>
</evidence>
<dbReference type="Gene3D" id="3.10.450.50">
    <property type="match status" value="1"/>
</dbReference>
<dbReference type="AlphaFoldDB" id="Q1IVQ9"/>
<keyword evidence="1" id="KW-0732">Signal</keyword>
<evidence type="ECO:0000313" key="4">
    <source>
        <dbReference type="Proteomes" id="UP000002432"/>
    </source>
</evidence>
<dbReference type="InterPro" id="IPR037401">
    <property type="entry name" value="SnoaL-like"/>
</dbReference>
<dbReference type="Proteomes" id="UP000002432">
    <property type="component" value="Chromosome"/>
</dbReference>
<evidence type="ECO:0000256" key="1">
    <source>
        <dbReference type="SAM" id="SignalP"/>
    </source>
</evidence>
<name>Q1IVQ9_KORVE</name>